<name>A0ABN9S2M8_9DINO</name>
<evidence type="ECO:0000256" key="1">
    <source>
        <dbReference type="SAM" id="MobiDB-lite"/>
    </source>
</evidence>
<keyword evidence="2" id="KW-1133">Transmembrane helix</keyword>
<accession>A0ABN9S2M8</accession>
<evidence type="ECO:0000313" key="3">
    <source>
        <dbReference type="EMBL" id="CAK0825158.1"/>
    </source>
</evidence>
<sequence>MRYCHKCASAHKPEWHSVGCAAAGCEESLEQLCRDAATDDLTGEVQMKFHGRARQAAEAASAALLRPGRGATRGWAAAAGAAALAALVAAGALRVRARGRRRLGADAAEGRGVSAGSERDSNRSRRRKNRSAVKTSFRAHFGRPKIVSWLRAKGPGASQSGKEHAATNRCASAWPPKLWFL</sequence>
<dbReference type="PROSITE" id="PS51257">
    <property type="entry name" value="PROKAR_LIPOPROTEIN"/>
    <property type="match status" value="1"/>
</dbReference>
<organism evidence="3 4">
    <name type="scientific">Prorocentrum cordatum</name>
    <dbReference type="NCBI Taxonomy" id="2364126"/>
    <lineage>
        <taxon>Eukaryota</taxon>
        <taxon>Sar</taxon>
        <taxon>Alveolata</taxon>
        <taxon>Dinophyceae</taxon>
        <taxon>Prorocentrales</taxon>
        <taxon>Prorocentraceae</taxon>
        <taxon>Prorocentrum</taxon>
    </lineage>
</organism>
<gene>
    <name evidence="3" type="ORF">PCOR1329_LOCUS25354</name>
</gene>
<reference evidence="3" key="1">
    <citation type="submission" date="2023-10" db="EMBL/GenBank/DDBJ databases">
        <authorList>
            <person name="Chen Y."/>
            <person name="Shah S."/>
            <person name="Dougan E. K."/>
            <person name="Thang M."/>
            <person name="Chan C."/>
        </authorList>
    </citation>
    <scope>NUCLEOTIDE SEQUENCE [LARGE SCALE GENOMIC DNA]</scope>
</reference>
<feature type="transmembrane region" description="Helical" evidence="2">
    <location>
        <begin position="74"/>
        <end position="93"/>
    </location>
</feature>
<keyword evidence="4" id="KW-1185">Reference proteome</keyword>
<evidence type="ECO:0000313" key="4">
    <source>
        <dbReference type="Proteomes" id="UP001189429"/>
    </source>
</evidence>
<keyword evidence="2" id="KW-0472">Membrane</keyword>
<keyword evidence="2" id="KW-0812">Transmembrane</keyword>
<dbReference type="Proteomes" id="UP001189429">
    <property type="component" value="Unassembled WGS sequence"/>
</dbReference>
<dbReference type="EMBL" id="CAUYUJ010008858">
    <property type="protein sequence ID" value="CAK0825158.1"/>
    <property type="molecule type" value="Genomic_DNA"/>
</dbReference>
<comment type="caution">
    <text evidence="3">The sequence shown here is derived from an EMBL/GenBank/DDBJ whole genome shotgun (WGS) entry which is preliminary data.</text>
</comment>
<feature type="region of interest" description="Disordered" evidence="1">
    <location>
        <begin position="104"/>
        <end position="137"/>
    </location>
</feature>
<proteinExistence type="predicted"/>
<protein>
    <submittedName>
        <fullName evidence="3">Uncharacterized protein</fullName>
    </submittedName>
</protein>
<evidence type="ECO:0000256" key="2">
    <source>
        <dbReference type="SAM" id="Phobius"/>
    </source>
</evidence>